<dbReference type="PATRIC" id="fig|1239307.3.peg.1920"/>
<dbReference type="FunFam" id="3.40.50.720:FF:000203">
    <property type="entry name" value="D-3-phosphoglycerate dehydrogenase (SerA)"/>
    <property type="match status" value="1"/>
</dbReference>
<dbReference type="SUPFAM" id="SSF52283">
    <property type="entry name" value="Formate/glycerate dehydrogenase catalytic domain-like"/>
    <property type="match status" value="1"/>
</dbReference>
<feature type="domain" description="D-isomer specific 2-hydroxyacid dehydrogenase NAD-binding" evidence="6">
    <location>
        <begin position="103"/>
        <end position="279"/>
    </location>
</feature>
<evidence type="ECO:0000313" key="8">
    <source>
        <dbReference type="Proteomes" id="UP000019028"/>
    </source>
</evidence>
<feature type="domain" description="D-isomer specific 2-hydroxyacid dehydrogenase catalytic" evidence="5">
    <location>
        <begin position="38"/>
        <end position="311"/>
    </location>
</feature>
<dbReference type="Pfam" id="PF00389">
    <property type="entry name" value="2-Hacid_dh"/>
    <property type="match status" value="1"/>
</dbReference>
<reference evidence="7 8" key="1">
    <citation type="journal article" date="2014" name="Genome Biol. Evol.">
        <title>Genome degeneration and adaptation in a nascent stage of symbiosis.</title>
        <authorList>
            <person name="Oakeson K.F."/>
            <person name="Gil R."/>
            <person name="Clayton A.L."/>
            <person name="Dunn D.M."/>
            <person name="von Niederhausern A.C."/>
            <person name="Hamil C."/>
            <person name="Aoyagi A."/>
            <person name="Duval B."/>
            <person name="Baca A."/>
            <person name="Silva F.J."/>
            <person name="Vallier A."/>
            <person name="Jackson D.G."/>
            <person name="Latorre A."/>
            <person name="Weiss R.B."/>
            <person name="Heddi A."/>
            <person name="Moya A."/>
            <person name="Dale C."/>
        </authorList>
    </citation>
    <scope>NUCLEOTIDE SEQUENCE [LARGE SCALE GENOMIC DNA]</scope>
    <source>
        <strain evidence="7 8">HS1</strain>
    </source>
</reference>
<comment type="similarity">
    <text evidence="1 4">Belongs to the D-isomer specific 2-hydroxyacid dehydrogenase family.</text>
</comment>
<dbReference type="GO" id="GO:0051287">
    <property type="term" value="F:NAD binding"/>
    <property type="evidence" value="ECO:0007669"/>
    <property type="project" value="InterPro"/>
</dbReference>
<evidence type="ECO:0000256" key="2">
    <source>
        <dbReference type="ARBA" id="ARBA00023002"/>
    </source>
</evidence>
<dbReference type="InterPro" id="IPR036291">
    <property type="entry name" value="NAD(P)-bd_dom_sf"/>
</dbReference>
<dbReference type="SUPFAM" id="SSF51735">
    <property type="entry name" value="NAD(P)-binding Rossmann-fold domains"/>
    <property type="match status" value="1"/>
</dbReference>
<dbReference type="InterPro" id="IPR006140">
    <property type="entry name" value="D-isomer_DH_NAD-bd"/>
</dbReference>
<gene>
    <name evidence="7" type="ORF">Sant_1753</name>
</gene>
<dbReference type="GO" id="GO:0016616">
    <property type="term" value="F:oxidoreductase activity, acting on the CH-OH group of donors, NAD or NADP as acceptor"/>
    <property type="evidence" value="ECO:0007669"/>
    <property type="project" value="InterPro"/>
</dbReference>
<dbReference type="RefSeq" id="WP_051440140.1">
    <property type="nucleotide sequence ID" value="NZ_CP006569.1"/>
</dbReference>
<protein>
    <submittedName>
        <fullName evidence="7">D-isomer specific 2-hydroxyacid dehydrogenase NAD-binding protein</fullName>
    </submittedName>
</protein>
<dbReference type="KEGG" id="sod:Sant_1753"/>
<dbReference type="PROSITE" id="PS00670">
    <property type="entry name" value="D_2_HYDROXYACID_DH_2"/>
    <property type="match status" value="1"/>
</dbReference>
<dbReference type="CDD" id="cd12173">
    <property type="entry name" value="PGDH_4"/>
    <property type="match status" value="1"/>
</dbReference>
<dbReference type="PROSITE" id="PS00671">
    <property type="entry name" value="D_2_HYDROXYACID_DH_3"/>
    <property type="match status" value="1"/>
</dbReference>
<evidence type="ECO:0000256" key="3">
    <source>
        <dbReference type="ARBA" id="ARBA00023027"/>
    </source>
</evidence>
<keyword evidence="3" id="KW-0520">NAD</keyword>
<dbReference type="Pfam" id="PF02826">
    <property type="entry name" value="2-Hacid_dh_C"/>
    <property type="match status" value="1"/>
</dbReference>
<evidence type="ECO:0000256" key="1">
    <source>
        <dbReference type="ARBA" id="ARBA00005854"/>
    </source>
</evidence>
<sequence>MEKYCLIPQPIHPCGIERLRAHGITPAVGVEACRAAPADRVVAAIYRSGQFSRTEMAQLPSLCAIGVHGVGIDGIDVDAADALGIAVFNTPEMNTRSVAEHALALMFALTKRIPAADSALRTGHFAFKYEGGLRELQDAQLGVIGFGAIGRATATLARGLGMQVQVLTRRPVADIAAMGLRQADSLSALLANSDIVSLHLPSLPETRHIIDARALAQMKLSAYLINTSRGALVDEAALADALTRGAIAGAGLDVFQQEPVLRDNPLLGLPNVVLTPHIAASTEQAMTRMANAAVDGVLRVLAGEPPASLVNPAVWPRRRQP</sequence>
<dbReference type="PANTHER" id="PTHR43761:SF1">
    <property type="entry name" value="D-ISOMER SPECIFIC 2-HYDROXYACID DEHYDROGENASE CATALYTIC DOMAIN-CONTAINING PROTEIN-RELATED"/>
    <property type="match status" value="1"/>
</dbReference>
<dbReference type="InterPro" id="IPR006139">
    <property type="entry name" value="D-isomer_2_OHA_DH_cat_dom"/>
</dbReference>
<dbReference type="PANTHER" id="PTHR43761">
    <property type="entry name" value="D-ISOMER SPECIFIC 2-HYDROXYACID DEHYDROGENASE FAMILY PROTEIN (AFU_ORTHOLOGUE AFUA_1G13630)"/>
    <property type="match status" value="1"/>
</dbReference>
<proteinExistence type="inferred from homology"/>
<name>W0HSJ9_9GAMM</name>
<dbReference type="Proteomes" id="UP000019028">
    <property type="component" value="Chromosome"/>
</dbReference>
<keyword evidence="8" id="KW-1185">Reference proteome</keyword>
<accession>W0HSJ9</accession>
<evidence type="ECO:0000313" key="7">
    <source>
        <dbReference type="EMBL" id="AHF76806.1"/>
    </source>
</evidence>
<evidence type="ECO:0000256" key="4">
    <source>
        <dbReference type="RuleBase" id="RU003719"/>
    </source>
</evidence>
<dbReference type="InterPro" id="IPR050418">
    <property type="entry name" value="D-iso_2-hydroxyacid_DH_PdxB"/>
</dbReference>
<dbReference type="InterPro" id="IPR029753">
    <property type="entry name" value="D-isomer_DH_CS"/>
</dbReference>
<evidence type="ECO:0000259" key="5">
    <source>
        <dbReference type="Pfam" id="PF00389"/>
    </source>
</evidence>
<dbReference type="HOGENOM" id="CLU_019796_1_3_6"/>
<organism evidence="7 8">
    <name type="scientific">Sodalis praecaptivus</name>
    <dbReference type="NCBI Taxonomy" id="1239307"/>
    <lineage>
        <taxon>Bacteria</taxon>
        <taxon>Pseudomonadati</taxon>
        <taxon>Pseudomonadota</taxon>
        <taxon>Gammaproteobacteria</taxon>
        <taxon>Enterobacterales</taxon>
        <taxon>Bruguierivoracaceae</taxon>
        <taxon>Sodalis</taxon>
    </lineage>
</organism>
<dbReference type="Gene3D" id="3.40.50.720">
    <property type="entry name" value="NAD(P)-binding Rossmann-like Domain"/>
    <property type="match status" value="2"/>
</dbReference>
<evidence type="ECO:0000259" key="6">
    <source>
        <dbReference type="Pfam" id="PF02826"/>
    </source>
</evidence>
<keyword evidence="2 4" id="KW-0560">Oxidoreductase</keyword>
<dbReference type="EMBL" id="CP006569">
    <property type="protein sequence ID" value="AHF76806.1"/>
    <property type="molecule type" value="Genomic_DNA"/>
</dbReference>
<dbReference type="AlphaFoldDB" id="W0HSJ9"/>